<gene>
    <name evidence="2" type="ORF">L345_15343</name>
</gene>
<evidence type="ECO:0000256" key="1">
    <source>
        <dbReference type="SAM" id="MobiDB-lite"/>
    </source>
</evidence>
<sequence length="112" mass="12985">MEEKYKAFSFVECKQTKGLAKKEGRKEGKERKGGREGRKKKGRWKGGRKEGRKEERKNENLICNRRKIGKKGRREKIGMKLHSLLQAMGTLHTAQEDGAKGRLLELSKWEES</sequence>
<feature type="non-terminal residue" evidence="2">
    <location>
        <position position="1"/>
    </location>
</feature>
<dbReference type="AlphaFoldDB" id="V8NBI5"/>
<dbReference type="Proteomes" id="UP000018936">
    <property type="component" value="Unassembled WGS sequence"/>
</dbReference>
<comment type="caution">
    <text evidence="2">The sequence shown here is derived from an EMBL/GenBank/DDBJ whole genome shotgun (WGS) entry which is preliminary data.</text>
</comment>
<reference evidence="2 3" key="1">
    <citation type="journal article" date="2013" name="Proc. Natl. Acad. Sci. U.S.A.">
        <title>The king cobra genome reveals dynamic gene evolution and adaptation in the snake venom system.</title>
        <authorList>
            <person name="Vonk F.J."/>
            <person name="Casewell N.R."/>
            <person name="Henkel C.V."/>
            <person name="Heimberg A.M."/>
            <person name="Jansen H.J."/>
            <person name="McCleary R.J."/>
            <person name="Kerkkamp H.M."/>
            <person name="Vos R.A."/>
            <person name="Guerreiro I."/>
            <person name="Calvete J.J."/>
            <person name="Wuster W."/>
            <person name="Woods A.E."/>
            <person name="Logan J.M."/>
            <person name="Harrison R.A."/>
            <person name="Castoe T.A."/>
            <person name="de Koning A.P."/>
            <person name="Pollock D.D."/>
            <person name="Yandell M."/>
            <person name="Calderon D."/>
            <person name="Renjifo C."/>
            <person name="Currier R.B."/>
            <person name="Salgado D."/>
            <person name="Pla D."/>
            <person name="Sanz L."/>
            <person name="Hyder A.S."/>
            <person name="Ribeiro J.M."/>
            <person name="Arntzen J.W."/>
            <person name="van den Thillart G.E."/>
            <person name="Boetzer M."/>
            <person name="Pirovano W."/>
            <person name="Dirks R.P."/>
            <person name="Spaink H.P."/>
            <person name="Duboule D."/>
            <person name="McGlinn E."/>
            <person name="Kini R.M."/>
            <person name="Richardson M.K."/>
        </authorList>
    </citation>
    <scope>NUCLEOTIDE SEQUENCE</scope>
    <source>
        <tissue evidence="2">Blood</tissue>
    </source>
</reference>
<name>V8NBI5_OPHHA</name>
<dbReference type="EMBL" id="AZIM01006085">
    <property type="protein sequence ID" value="ETE58932.1"/>
    <property type="molecule type" value="Genomic_DNA"/>
</dbReference>
<evidence type="ECO:0000313" key="3">
    <source>
        <dbReference type="Proteomes" id="UP000018936"/>
    </source>
</evidence>
<protein>
    <submittedName>
        <fullName evidence="2">Uncharacterized protein</fullName>
    </submittedName>
</protein>
<feature type="region of interest" description="Disordered" evidence="1">
    <location>
        <begin position="17"/>
        <end position="58"/>
    </location>
</feature>
<feature type="compositionally biased region" description="Basic and acidic residues" evidence="1">
    <location>
        <begin position="20"/>
        <end position="36"/>
    </location>
</feature>
<organism evidence="2 3">
    <name type="scientific">Ophiophagus hannah</name>
    <name type="common">King cobra</name>
    <name type="synonym">Naja hannah</name>
    <dbReference type="NCBI Taxonomy" id="8665"/>
    <lineage>
        <taxon>Eukaryota</taxon>
        <taxon>Metazoa</taxon>
        <taxon>Chordata</taxon>
        <taxon>Craniata</taxon>
        <taxon>Vertebrata</taxon>
        <taxon>Euteleostomi</taxon>
        <taxon>Lepidosauria</taxon>
        <taxon>Squamata</taxon>
        <taxon>Bifurcata</taxon>
        <taxon>Unidentata</taxon>
        <taxon>Episquamata</taxon>
        <taxon>Toxicofera</taxon>
        <taxon>Serpentes</taxon>
        <taxon>Colubroidea</taxon>
        <taxon>Elapidae</taxon>
        <taxon>Elapinae</taxon>
        <taxon>Ophiophagus</taxon>
    </lineage>
</organism>
<proteinExistence type="predicted"/>
<feature type="compositionally biased region" description="Basic and acidic residues" evidence="1">
    <location>
        <begin position="47"/>
        <end position="58"/>
    </location>
</feature>
<evidence type="ECO:0000313" key="2">
    <source>
        <dbReference type="EMBL" id="ETE58932.1"/>
    </source>
</evidence>
<accession>V8NBI5</accession>
<feature type="compositionally biased region" description="Basic residues" evidence="1">
    <location>
        <begin position="37"/>
        <end position="46"/>
    </location>
</feature>
<keyword evidence="3" id="KW-1185">Reference proteome</keyword>